<evidence type="ECO:0000313" key="13">
    <source>
        <dbReference type="EMBL" id="GGD30903.1"/>
    </source>
</evidence>
<dbReference type="GO" id="GO:0005737">
    <property type="term" value="C:cytoplasm"/>
    <property type="evidence" value="ECO:0007669"/>
    <property type="project" value="UniProtKB-SubCell"/>
</dbReference>
<keyword evidence="7 10" id="KW-0464">Manganese</keyword>
<protein>
    <recommendedName>
        <fullName evidence="3 10">Isopentenyl-diphosphate Delta-isomerase</fullName>
        <shortName evidence="10">IPP isomerase</shortName>
        <ecNumber evidence="3 10">5.3.3.2</ecNumber>
    </recommendedName>
    <alternativeName>
        <fullName evidence="10">IPP:DMAPP isomerase</fullName>
    </alternativeName>
    <alternativeName>
        <fullName evidence="10">Isopentenyl pyrophosphate isomerase</fullName>
    </alternativeName>
</protein>
<evidence type="ECO:0000256" key="7">
    <source>
        <dbReference type="ARBA" id="ARBA00023211"/>
    </source>
</evidence>
<feature type="domain" description="Nudix hydrolase" evidence="12">
    <location>
        <begin position="48"/>
        <end position="182"/>
    </location>
</feature>
<dbReference type="NCBIfam" id="NF002995">
    <property type="entry name" value="PRK03759.1"/>
    <property type="match status" value="1"/>
</dbReference>
<evidence type="ECO:0000256" key="11">
    <source>
        <dbReference type="PIRSR" id="PIRSR018427-1"/>
    </source>
</evidence>
<keyword evidence="5 10" id="KW-0479">Metal-binding</keyword>
<dbReference type="FunFam" id="3.90.79.10:FF:000009">
    <property type="entry name" value="Isopentenyl-diphosphate Delta-isomerase"/>
    <property type="match status" value="1"/>
</dbReference>
<dbReference type="PIRSF" id="PIRSF018427">
    <property type="entry name" value="Isopntndiph_ism"/>
    <property type="match status" value="1"/>
</dbReference>
<feature type="binding site" evidence="10">
    <location>
        <position position="43"/>
    </location>
    <ligand>
        <name>Mn(2+)</name>
        <dbReference type="ChEBI" id="CHEBI:29035"/>
    </ligand>
</feature>
<dbReference type="KEGG" id="ndp:E2C04_10830"/>
<feature type="active site" evidence="10 11">
    <location>
        <position position="134"/>
    </location>
</feature>
<evidence type="ECO:0000256" key="5">
    <source>
        <dbReference type="ARBA" id="ARBA00022723"/>
    </source>
</evidence>
<dbReference type="GO" id="GO:0046872">
    <property type="term" value="F:metal ion binding"/>
    <property type="evidence" value="ECO:0007669"/>
    <property type="project" value="UniProtKB-KW"/>
</dbReference>
<dbReference type="SUPFAM" id="SSF55811">
    <property type="entry name" value="Nudix"/>
    <property type="match status" value="1"/>
</dbReference>
<comment type="cofactor">
    <cofactor evidence="10">
        <name>Mn(2+)</name>
        <dbReference type="ChEBI" id="CHEBI:29035"/>
    </cofactor>
    <text evidence="10">Binds 1 Mn(2+) ion per subunit.</text>
</comment>
<reference evidence="14 15" key="1">
    <citation type="journal article" date="2008" name="Int. J. Syst. Evol. Microbiol.">
        <title>Nocardioides daphniae sp. nov., isolated from Daphnia cucullata (Crustacea: Cladocera).</title>
        <authorList>
            <person name="Toth E.M."/>
            <person name="Keki Z."/>
            <person name="Homonnay Z.G."/>
            <person name="Borsodi A.K."/>
            <person name="Marialigeti K."/>
            <person name="Schumann P."/>
        </authorList>
    </citation>
    <scope>NUCLEOTIDE SEQUENCE [LARGE SCALE GENOMIC DNA]</scope>
    <source>
        <strain evidence="14 15">JCM 16608</strain>
    </source>
</reference>
<comment type="similarity">
    <text evidence="2 10">Belongs to the IPP isomerase type 1 family.</text>
</comment>
<evidence type="ECO:0000256" key="1">
    <source>
        <dbReference type="ARBA" id="ARBA00004826"/>
    </source>
</evidence>
<dbReference type="NCBIfam" id="TIGR02150">
    <property type="entry name" value="IPP_isom_1"/>
    <property type="match status" value="1"/>
</dbReference>
<evidence type="ECO:0000256" key="10">
    <source>
        <dbReference type="HAMAP-Rule" id="MF_00202"/>
    </source>
</evidence>
<dbReference type="Proteomes" id="UP000630594">
    <property type="component" value="Unassembled WGS sequence"/>
</dbReference>
<dbReference type="InterPro" id="IPR056375">
    <property type="entry name" value="Idi_bact"/>
</dbReference>
<organism evidence="14 15">
    <name type="scientific">Nocardioides daphniae</name>
    <dbReference type="NCBI Taxonomy" id="402297"/>
    <lineage>
        <taxon>Bacteria</taxon>
        <taxon>Bacillati</taxon>
        <taxon>Actinomycetota</taxon>
        <taxon>Actinomycetes</taxon>
        <taxon>Propionibacteriales</taxon>
        <taxon>Nocardioidaceae</taxon>
        <taxon>Nocardioides</taxon>
    </lineage>
</organism>
<reference evidence="14" key="4">
    <citation type="submission" date="2019-03" db="EMBL/GenBank/DDBJ databases">
        <authorList>
            <person name="Huang Y."/>
        </authorList>
    </citation>
    <scope>NUCLEOTIDE SEQUENCE</scope>
    <source>
        <strain evidence="14">JCM 16608</strain>
    </source>
</reference>
<dbReference type="EMBL" id="BMCK01000006">
    <property type="protein sequence ID" value="GGD30903.1"/>
    <property type="molecule type" value="Genomic_DNA"/>
</dbReference>
<dbReference type="InterPro" id="IPR000086">
    <property type="entry name" value="NUDIX_hydrolase_dom"/>
</dbReference>
<comment type="subcellular location">
    <subcellularLocation>
        <location evidence="10">Cytoplasm</location>
    </subcellularLocation>
</comment>
<dbReference type="PANTHER" id="PTHR10885:SF0">
    <property type="entry name" value="ISOPENTENYL-DIPHOSPHATE DELTA-ISOMERASE"/>
    <property type="match status" value="1"/>
</dbReference>
<evidence type="ECO:0000259" key="12">
    <source>
        <dbReference type="PROSITE" id="PS51462"/>
    </source>
</evidence>
<comment type="pathway">
    <text evidence="1 10">Isoprenoid biosynthesis; dimethylallyl diphosphate biosynthesis; dimethylallyl diphosphate from isopentenyl diphosphate: step 1/1.</text>
</comment>
<feature type="active site" evidence="10 11">
    <location>
        <position position="85"/>
    </location>
</feature>
<reference evidence="13" key="5">
    <citation type="submission" date="2024-05" db="EMBL/GenBank/DDBJ databases">
        <authorList>
            <person name="Sun Q."/>
            <person name="Sedlacek I."/>
        </authorList>
    </citation>
    <scope>NUCLEOTIDE SEQUENCE</scope>
    <source>
        <strain evidence="13">CCM 7403</strain>
    </source>
</reference>
<comment type="catalytic activity">
    <reaction evidence="10">
        <text>isopentenyl diphosphate = dimethylallyl diphosphate</text>
        <dbReference type="Rhea" id="RHEA:23284"/>
        <dbReference type="ChEBI" id="CHEBI:57623"/>
        <dbReference type="ChEBI" id="CHEBI:128769"/>
        <dbReference type="EC" id="5.3.3.2"/>
    </reaction>
</comment>
<dbReference type="Proteomes" id="UP000297025">
    <property type="component" value="Chromosome"/>
</dbReference>
<keyword evidence="9 10" id="KW-0413">Isomerase</keyword>
<evidence type="ECO:0000256" key="9">
    <source>
        <dbReference type="ARBA" id="ARBA00023235"/>
    </source>
</evidence>
<dbReference type="Pfam" id="PF00293">
    <property type="entry name" value="NUDIX"/>
    <property type="match status" value="1"/>
</dbReference>
<dbReference type="GO" id="GO:0050992">
    <property type="term" value="P:dimethylallyl diphosphate biosynthetic process"/>
    <property type="evidence" value="ECO:0007669"/>
    <property type="project" value="UniProtKB-UniRule"/>
</dbReference>
<proteinExistence type="inferred from homology"/>
<dbReference type="RefSeq" id="WP_135832590.1">
    <property type="nucleotide sequence ID" value="NZ_BMCK01000006.1"/>
</dbReference>
<evidence type="ECO:0000256" key="2">
    <source>
        <dbReference type="ARBA" id="ARBA00007579"/>
    </source>
</evidence>
<dbReference type="PANTHER" id="PTHR10885">
    <property type="entry name" value="ISOPENTENYL-DIPHOSPHATE DELTA-ISOMERASE"/>
    <property type="match status" value="1"/>
</dbReference>
<feature type="binding site" evidence="10">
    <location>
        <position position="105"/>
    </location>
    <ligand>
        <name>Mg(2+)</name>
        <dbReference type="ChEBI" id="CHEBI:18420"/>
    </ligand>
</feature>
<dbReference type="UniPathway" id="UPA00059">
    <property type="reaction ID" value="UER00104"/>
</dbReference>
<dbReference type="EC" id="5.3.3.2" evidence="3 10"/>
<comment type="cofactor">
    <cofactor evidence="10">
        <name>Mg(2+)</name>
        <dbReference type="ChEBI" id="CHEBI:18420"/>
    </cofactor>
    <text evidence="10">Binds 1 Mg(2+) ion per subunit. The magnesium ion binds only when substrate is bound.</text>
</comment>
<dbReference type="PROSITE" id="PS51462">
    <property type="entry name" value="NUDIX"/>
    <property type="match status" value="1"/>
</dbReference>
<dbReference type="Gene3D" id="3.90.79.10">
    <property type="entry name" value="Nucleoside Triphosphate Pyrophosphohydrolase"/>
    <property type="match status" value="1"/>
</dbReference>
<dbReference type="OrthoDB" id="9809458at2"/>
<feature type="binding site" evidence="10">
    <location>
        <position position="87"/>
    </location>
    <ligand>
        <name>Mn(2+)</name>
        <dbReference type="ChEBI" id="CHEBI:29035"/>
    </ligand>
</feature>
<keyword evidence="16" id="KW-1185">Reference proteome</keyword>
<reference evidence="13" key="2">
    <citation type="journal article" date="2014" name="Int. J. Syst. Evol. Microbiol.">
        <title>Complete genome of a new Firmicutes species belonging to the dominant human colonic microbiota ('Ruminococcus bicirculans') reveals two chromosomes and a selective capacity to utilize plant glucans.</title>
        <authorList>
            <consortium name="NISC Comparative Sequencing Program"/>
            <person name="Wegmann U."/>
            <person name="Louis P."/>
            <person name="Goesmann A."/>
            <person name="Henrissat B."/>
            <person name="Duncan S.H."/>
            <person name="Flint H.J."/>
        </authorList>
    </citation>
    <scope>NUCLEOTIDE SEQUENCE</scope>
    <source>
        <strain evidence="13">CCM 7403</strain>
    </source>
</reference>
<dbReference type="EMBL" id="CP038462">
    <property type="protein sequence ID" value="QCC77546.1"/>
    <property type="molecule type" value="Genomic_DNA"/>
</dbReference>
<dbReference type="GO" id="GO:0008299">
    <property type="term" value="P:isoprenoid biosynthetic process"/>
    <property type="evidence" value="ECO:0007669"/>
    <property type="project" value="UniProtKB-UniRule"/>
</dbReference>
<dbReference type="InterPro" id="IPR011876">
    <property type="entry name" value="IsopentenylPP_isomerase_typ1"/>
</dbReference>
<evidence type="ECO:0000256" key="3">
    <source>
        <dbReference type="ARBA" id="ARBA00012057"/>
    </source>
</evidence>
<evidence type="ECO:0000256" key="8">
    <source>
        <dbReference type="ARBA" id="ARBA00023229"/>
    </source>
</evidence>
<dbReference type="GO" id="GO:0004452">
    <property type="term" value="F:isopentenyl-diphosphate delta-isomerase activity"/>
    <property type="evidence" value="ECO:0007669"/>
    <property type="project" value="UniProtKB-UniRule"/>
</dbReference>
<keyword evidence="8 10" id="KW-0414">Isoprene biosynthesis</keyword>
<feature type="binding site" evidence="10">
    <location>
        <position position="132"/>
    </location>
    <ligand>
        <name>Mn(2+)</name>
        <dbReference type="ChEBI" id="CHEBI:29035"/>
    </ligand>
</feature>
<evidence type="ECO:0000313" key="14">
    <source>
        <dbReference type="EMBL" id="QCC77546.1"/>
    </source>
</evidence>
<comment type="function">
    <text evidence="10">Catalyzes the 1,3-allylic rearrangement of the homoallylic substrate isopentenyl (IPP) to its highly electrophilic allylic isomer, dimethylallyl diphosphate (DMAPP).</text>
</comment>
<keyword evidence="4 10" id="KW-0963">Cytoplasm</keyword>
<reference evidence="16" key="3">
    <citation type="journal article" date="2019" name="Int. J. Syst. Evol. Microbiol.">
        <title>The Global Catalogue of Microorganisms (GCM) 10K type strain sequencing project: providing services to taxonomists for standard genome sequencing and annotation.</title>
        <authorList>
            <consortium name="The Broad Institute Genomics Platform"/>
            <consortium name="The Broad Institute Genome Sequencing Center for Infectious Disease"/>
            <person name="Wu L."/>
            <person name="Ma J."/>
        </authorList>
    </citation>
    <scope>NUCLEOTIDE SEQUENCE [LARGE SCALE GENOMIC DNA]</scope>
    <source>
        <strain evidence="16">CCM 7403</strain>
    </source>
</reference>
<evidence type="ECO:0000256" key="4">
    <source>
        <dbReference type="ARBA" id="ARBA00022490"/>
    </source>
</evidence>
<evidence type="ECO:0000313" key="16">
    <source>
        <dbReference type="Proteomes" id="UP000630594"/>
    </source>
</evidence>
<feature type="binding site" evidence="10">
    <location>
        <position position="50"/>
    </location>
    <ligand>
        <name>Mn(2+)</name>
        <dbReference type="ChEBI" id="CHEBI:29035"/>
    </ligand>
</feature>
<dbReference type="HAMAP" id="MF_00202">
    <property type="entry name" value="Idi"/>
    <property type="match status" value="1"/>
</dbReference>
<gene>
    <name evidence="10 13" type="primary">idi</name>
    <name evidence="14" type="ORF">E2C04_10830</name>
    <name evidence="13" type="ORF">GCM10007231_33030</name>
</gene>
<accession>A0A4P7UC17</accession>
<feature type="binding site" evidence="10">
    <location>
        <position position="134"/>
    </location>
    <ligand>
        <name>Mn(2+)</name>
        <dbReference type="ChEBI" id="CHEBI:29035"/>
    </ligand>
</feature>
<evidence type="ECO:0000313" key="15">
    <source>
        <dbReference type="Proteomes" id="UP000297025"/>
    </source>
</evidence>
<keyword evidence="6 10" id="KW-0460">Magnesium</keyword>
<dbReference type="CDD" id="cd02885">
    <property type="entry name" value="NUDIX_IPP_Isomerase"/>
    <property type="match status" value="1"/>
</dbReference>
<dbReference type="AlphaFoldDB" id="A0A4P7UC17"/>
<name>A0A4P7UC17_9ACTN</name>
<sequence length="214" mass="23090">MPGTTPQPTPSGHRATHEETEDLVVLLDEAGELCGTAPRESVHDADTPLHLAFSCWLLDTDGRLLLTRRALTKRSWPGVWTNSFCGHPRPGETFDDAVPRYAQRELGVAISDLVPLVPDFAYRAVDASGVVENEVCPVFAARVVGEVDPAPDEVMEHAWVPLDEVRSALQVSPWALSPWMREQAEALEATDGWATLAAHAAAPAARGRGGAAQE</sequence>
<evidence type="ECO:0000256" key="6">
    <source>
        <dbReference type="ARBA" id="ARBA00022842"/>
    </source>
</evidence>
<dbReference type="InterPro" id="IPR015797">
    <property type="entry name" value="NUDIX_hydrolase-like_dom_sf"/>
</dbReference>